<protein>
    <recommendedName>
        <fullName evidence="1">Anaphase-promoting complex subunit 4-like WD40 domain-containing protein</fullName>
    </recommendedName>
</protein>
<evidence type="ECO:0000313" key="3">
    <source>
        <dbReference type="Proteomes" id="UP000821866"/>
    </source>
</evidence>
<dbReference type="InterPro" id="IPR015943">
    <property type="entry name" value="WD40/YVTN_repeat-like_dom_sf"/>
</dbReference>
<dbReference type="PANTHER" id="PTHR44662">
    <property type="entry name" value="WD REPEAT-CONTAINING PROTEIN 81"/>
    <property type="match status" value="1"/>
</dbReference>
<evidence type="ECO:0000313" key="2">
    <source>
        <dbReference type="EMBL" id="KAH8031665.1"/>
    </source>
</evidence>
<dbReference type="Proteomes" id="UP000821866">
    <property type="component" value="Chromosome 3"/>
</dbReference>
<accession>A0A9J6EBL5</accession>
<dbReference type="InterPro" id="IPR036322">
    <property type="entry name" value="WD40_repeat_dom_sf"/>
</dbReference>
<dbReference type="GO" id="GO:0005739">
    <property type="term" value="C:mitochondrion"/>
    <property type="evidence" value="ECO:0007669"/>
    <property type="project" value="TreeGrafter"/>
</dbReference>
<dbReference type="InterPro" id="IPR052651">
    <property type="entry name" value="WDR81"/>
</dbReference>
<proteinExistence type="predicted"/>
<dbReference type="EMBL" id="JABSTU010000005">
    <property type="protein sequence ID" value="KAH8031665.1"/>
    <property type="molecule type" value="Genomic_DNA"/>
</dbReference>
<evidence type="ECO:0000259" key="1">
    <source>
        <dbReference type="Pfam" id="PF12894"/>
    </source>
</evidence>
<dbReference type="Gene3D" id="2.130.10.10">
    <property type="entry name" value="YVTN repeat-like/Quinoprotein amine dehydrogenase"/>
    <property type="match status" value="1"/>
</dbReference>
<dbReference type="GO" id="GO:0035014">
    <property type="term" value="F:phosphatidylinositol 3-kinase regulator activity"/>
    <property type="evidence" value="ECO:0007669"/>
    <property type="project" value="TreeGrafter"/>
</dbReference>
<reference evidence="2" key="1">
    <citation type="journal article" date="2020" name="Cell">
        <title>Large-Scale Comparative Analyses of Tick Genomes Elucidate Their Genetic Diversity and Vector Capacities.</title>
        <authorList>
            <consortium name="Tick Genome and Microbiome Consortium (TIGMIC)"/>
            <person name="Jia N."/>
            <person name="Wang J."/>
            <person name="Shi W."/>
            <person name="Du L."/>
            <person name="Sun Y."/>
            <person name="Zhan W."/>
            <person name="Jiang J.F."/>
            <person name="Wang Q."/>
            <person name="Zhang B."/>
            <person name="Ji P."/>
            <person name="Bell-Sakyi L."/>
            <person name="Cui X.M."/>
            <person name="Yuan T.T."/>
            <person name="Jiang B.G."/>
            <person name="Yang W.F."/>
            <person name="Lam T.T."/>
            <person name="Chang Q.C."/>
            <person name="Ding S.J."/>
            <person name="Wang X.J."/>
            <person name="Zhu J.G."/>
            <person name="Ruan X.D."/>
            <person name="Zhao L."/>
            <person name="Wei J.T."/>
            <person name="Ye R.Z."/>
            <person name="Que T.C."/>
            <person name="Du C.H."/>
            <person name="Zhou Y.H."/>
            <person name="Cheng J.X."/>
            <person name="Dai P.F."/>
            <person name="Guo W.B."/>
            <person name="Han X.H."/>
            <person name="Huang E.J."/>
            <person name="Li L.F."/>
            <person name="Wei W."/>
            <person name="Gao Y.C."/>
            <person name="Liu J.Z."/>
            <person name="Shao H.Z."/>
            <person name="Wang X."/>
            <person name="Wang C.C."/>
            <person name="Yang T.C."/>
            <person name="Huo Q.B."/>
            <person name="Li W."/>
            <person name="Chen H.Y."/>
            <person name="Chen S.E."/>
            <person name="Zhou L.G."/>
            <person name="Ni X.B."/>
            <person name="Tian J.H."/>
            <person name="Sheng Y."/>
            <person name="Liu T."/>
            <person name="Pan Y.S."/>
            <person name="Xia L.Y."/>
            <person name="Li J."/>
            <person name="Zhao F."/>
            <person name="Cao W.C."/>
        </authorList>
    </citation>
    <scope>NUCLEOTIDE SEQUENCE</scope>
    <source>
        <strain evidence="2">Rmic-2018</strain>
    </source>
</reference>
<feature type="domain" description="Anaphase-promoting complex subunit 4-like WD40" evidence="1">
    <location>
        <begin position="94"/>
        <end position="140"/>
    </location>
</feature>
<dbReference type="AlphaFoldDB" id="A0A9J6EBL5"/>
<dbReference type="InterPro" id="IPR001680">
    <property type="entry name" value="WD40_rpt"/>
</dbReference>
<comment type="caution">
    <text evidence="2">The sequence shown here is derived from an EMBL/GenBank/DDBJ whole genome shotgun (WGS) entry which is preliminary data.</text>
</comment>
<sequence>MTLHLSWFFSQLLPPQLRGTCHKVSPLFQIWDPFMGSCLKQFDTSKTQPVTVLLAMPSPSTTFLAATSNSTVRFLDARAMRYTHELRVSLGSAGVIRSLAVSPSGNWLAVGHSSGVLSVLDVRTGFMLGSWVAHDGEILQVKAAA</sequence>
<dbReference type="Pfam" id="PF12894">
    <property type="entry name" value="ANAPC4_WD40"/>
    <property type="match status" value="1"/>
</dbReference>
<dbReference type="PANTHER" id="PTHR44662:SF1">
    <property type="entry name" value="WD REPEAT-CONTAINING PROTEIN 81"/>
    <property type="match status" value="1"/>
</dbReference>
<dbReference type="SUPFAM" id="SSF50978">
    <property type="entry name" value="WD40 repeat-like"/>
    <property type="match status" value="1"/>
</dbReference>
<dbReference type="VEuPathDB" id="VectorBase:LOC119165412"/>
<dbReference type="InterPro" id="IPR024977">
    <property type="entry name" value="Apc4-like_WD40_dom"/>
</dbReference>
<dbReference type="GO" id="GO:0035973">
    <property type="term" value="P:aggrephagy"/>
    <property type="evidence" value="ECO:0007669"/>
    <property type="project" value="TreeGrafter"/>
</dbReference>
<gene>
    <name evidence="2" type="ORF">HPB51_019794</name>
</gene>
<dbReference type="SMART" id="SM00320">
    <property type="entry name" value="WD40"/>
    <property type="match status" value="2"/>
</dbReference>
<name>A0A9J6EBL5_RHIMP</name>
<keyword evidence="3" id="KW-1185">Reference proteome</keyword>
<organism evidence="2 3">
    <name type="scientific">Rhipicephalus microplus</name>
    <name type="common">Cattle tick</name>
    <name type="synonym">Boophilus microplus</name>
    <dbReference type="NCBI Taxonomy" id="6941"/>
    <lineage>
        <taxon>Eukaryota</taxon>
        <taxon>Metazoa</taxon>
        <taxon>Ecdysozoa</taxon>
        <taxon>Arthropoda</taxon>
        <taxon>Chelicerata</taxon>
        <taxon>Arachnida</taxon>
        <taxon>Acari</taxon>
        <taxon>Parasitiformes</taxon>
        <taxon>Ixodida</taxon>
        <taxon>Ixodoidea</taxon>
        <taxon>Ixodidae</taxon>
        <taxon>Rhipicephalinae</taxon>
        <taxon>Rhipicephalus</taxon>
        <taxon>Boophilus</taxon>
    </lineage>
</organism>
<reference evidence="2" key="2">
    <citation type="submission" date="2021-09" db="EMBL/GenBank/DDBJ databases">
        <authorList>
            <person name="Jia N."/>
            <person name="Wang J."/>
            <person name="Shi W."/>
            <person name="Du L."/>
            <person name="Sun Y."/>
            <person name="Zhan W."/>
            <person name="Jiang J."/>
            <person name="Wang Q."/>
            <person name="Zhang B."/>
            <person name="Ji P."/>
            <person name="Sakyi L.B."/>
            <person name="Cui X."/>
            <person name="Yuan T."/>
            <person name="Jiang B."/>
            <person name="Yang W."/>
            <person name="Lam T.T.-Y."/>
            <person name="Chang Q."/>
            <person name="Ding S."/>
            <person name="Wang X."/>
            <person name="Zhu J."/>
            <person name="Ruan X."/>
            <person name="Zhao L."/>
            <person name="Wei J."/>
            <person name="Que T."/>
            <person name="Du C."/>
            <person name="Cheng J."/>
            <person name="Dai P."/>
            <person name="Han X."/>
            <person name="Huang E."/>
            <person name="Gao Y."/>
            <person name="Liu J."/>
            <person name="Shao H."/>
            <person name="Ye R."/>
            <person name="Li L."/>
            <person name="Wei W."/>
            <person name="Wang X."/>
            <person name="Wang C."/>
            <person name="Huo Q."/>
            <person name="Li W."/>
            <person name="Guo W."/>
            <person name="Chen H."/>
            <person name="Chen S."/>
            <person name="Zhou L."/>
            <person name="Zhou L."/>
            <person name="Ni X."/>
            <person name="Tian J."/>
            <person name="Zhou Y."/>
            <person name="Sheng Y."/>
            <person name="Liu T."/>
            <person name="Pan Y."/>
            <person name="Xia L."/>
            <person name="Li J."/>
            <person name="Zhao F."/>
            <person name="Cao W."/>
        </authorList>
    </citation>
    <scope>NUCLEOTIDE SEQUENCE</scope>
    <source>
        <strain evidence="2">Rmic-2018</strain>
        <tissue evidence="2">Larvae</tissue>
    </source>
</reference>